<accession>J3LUJ3</accession>
<evidence type="ECO:0000256" key="8">
    <source>
        <dbReference type="ARBA" id="ARBA00023276"/>
    </source>
</evidence>
<keyword evidence="3" id="KW-0602">Photosynthesis</keyword>
<keyword evidence="10" id="KW-1185">Reference proteome</keyword>
<dbReference type="SUPFAM" id="SSF161077">
    <property type="entry name" value="Photosystem II antenna protein-like"/>
    <property type="match status" value="1"/>
</dbReference>
<name>J3LUJ3_ORYBR</name>
<evidence type="ECO:0000256" key="5">
    <source>
        <dbReference type="ARBA" id="ARBA00022989"/>
    </source>
</evidence>
<dbReference type="InterPro" id="IPR036001">
    <property type="entry name" value="PS_II_antenna-like_sf"/>
</dbReference>
<dbReference type="GO" id="GO:0009523">
    <property type="term" value="C:photosystem II"/>
    <property type="evidence" value="ECO:0007669"/>
    <property type="project" value="UniProtKB-KW"/>
</dbReference>
<dbReference type="EnsemblPlants" id="OB03G47190.1">
    <property type="protein sequence ID" value="OB03G47190.1"/>
    <property type="gene ID" value="OB03G47190"/>
</dbReference>
<keyword evidence="2" id="KW-0148">Chlorophyll</keyword>
<dbReference type="HOGENOM" id="CLU_211200_0_0_1"/>
<dbReference type="Gramene" id="OB03G47190.1">
    <property type="protein sequence ID" value="OB03G47190.1"/>
    <property type="gene ID" value="OB03G47190"/>
</dbReference>
<evidence type="ECO:0000313" key="10">
    <source>
        <dbReference type="Proteomes" id="UP000006038"/>
    </source>
</evidence>
<dbReference type="Pfam" id="PF00421">
    <property type="entry name" value="PSII"/>
    <property type="match status" value="1"/>
</dbReference>
<keyword evidence="7" id="KW-0472">Membrane</keyword>
<evidence type="ECO:0000256" key="3">
    <source>
        <dbReference type="ARBA" id="ARBA00022531"/>
    </source>
</evidence>
<keyword evidence="5" id="KW-1133">Transmembrane helix</keyword>
<evidence type="ECO:0000256" key="4">
    <source>
        <dbReference type="ARBA" id="ARBA00022692"/>
    </source>
</evidence>
<keyword evidence="8" id="KW-0604">Photosystem II</keyword>
<sequence>MALYELAVLAPPDPVLYPMWRRGIFVIPFVTRLGIINSCGGWSIS</sequence>
<evidence type="ECO:0000256" key="1">
    <source>
        <dbReference type="ARBA" id="ARBA00004141"/>
    </source>
</evidence>
<keyword evidence="4" id="KW-0812">Transmembrane</keyword>
<keyword evidence="6" id="KW-0157">Chromophore</keyword>
<dbReference type="GO" id="GO:0016168">
    <property type="term" value="F:chlorophyll binding"/>
    <property type="evidence" value="ECO:0007669"/>
    <property type="project" value="UniProtKB-KW"/>
</dbReference>
<dbReference type="GO" id="GO:0009536">
    <property type="term" value="C:plastid"/>
    <property type="evidence" value="ECO:0007669"/>
    <property type="project" value="UniProtKB-ARBA"/>
</dbReference>
<evidence type="ECO:0000256" key="2">
    <source>
        <dbReference type="ARBA" id="ARBA00022494"/>
    </source>
</evidence>
<reference evidence="9" key="2">
    <citation type="submission" date="2013-04" db="UniProtKB">
        <authorList>
            <consortium name="EnsemblPlants"/>
        </authorList>
    </citation>
    <scope>IDENTIFICATION</scope>
</reference>
<dbReference type="AlphaFoldDB" id="J3LUJ3"/>
<dbReference type="GO" id="GO:0009767">
    <property type="term" value="P:photosynthetic electron transport chain"/>
    <property type="evidence" value="ECO:0007669"/>
    <property type="project" value="InterPro"/>
</dbReference>
<dbReference type="Proteomes" id="UP000006038">
    <property type="component" value="Chromosome 3"/>
</dbReference>
<dbReference type="InterPro" id="IPR000932">
    <property type="entry name" value="PS_antenna-like"/>
</dbReference>
<organism evidence="9">
    <name type="scientific">Oryza brachyantha</name>
    <name type="common">malo sina</name>
    <dbReference type="NCBI Taxonomy" id="4533"/>
    <lineage>
        <taxon>Eukaryota</taxon>
        <taxon>Viridiplantae</taxon>
        <taxon>Streptophyta</taxon>
        <taxon>Embryophyta</taxon>
        <taxon>Tracheophyta</taxon>
        <taxon>Spermatophyta</taxon>
        <taxon>Magnoliopsida</taxon>
        <taxon>Liliopsida</taxon>
        <taxon>Poales</taxon>
        <taxon>Poaceae</taxon>
        <taxon>BOP clade</taxon>
        <taxon>Oryzoideae</taxon>
        <taxon>Oryzeae</taxon>
        <taxon>Oryzinae</taxon>
        <taxon>Oryza</taxon>
    </lineage>
</organism>
<evidence type="ECO:0000256" key="6">
    <source>
        <dbReference type="ARBA" id="ARBA00022991"/>
    </source>
</evidence>
<evidence type="ECO:0000256" key="7">
    <source>
        <dbReference type="ARBA" id="ARBA00023136"/>
    </source>
</evidence>
<proteinExistence type="predicted"/>
<comment type="subcellular location">
    <subcellularLocation>
        <location evidence="1">Membrane</location>
        <topology evidence="1">Multi-pass membrane protein</topology>
    </subcellularLocation>
</comment>
<reference evidence="9" key="1">
    <citation type="journal article" date="2013" name="Nat. Commun.">
        <title>Whole-genome sequencing of Oryza brachyantha reveals mechanisms underlying Oryza genome evolution.</title>
        <authorList>
            <person name="Chen J."/>
            <person name="Huang Q."/>
            <person name="Gao D."/>
            <person name="Wang J."/>
            <person name="Lang Y."/>
            <person name="Liu T."/>
            <person name="Li B."/>
            <person name="Bai Z."/>
            <person name="Luis Goicoechea J."/>
            <person name="Liang C."/>
            <person name="Chen C."/>
            <person name="Zhang W."/>
            <person name="Sun S."/>
            <person name="Liao Y."/>
            <person name="Zhang X."/>
            <person name="Yang L."/>
            <person name="Song C."/>
            <person name="Wang M."/>
            <person name="Shi J."/>
            <person name="Liu G."/>
            <person name="Liu J."/>
            <person name="Zhou H."/>
            <person name="Zhou W."/>
            <person name="Yu Q."/>
            <person name="An N."/>
            <person name="Chen Y."/>
            <person name="Cai Q."/>
            <person name="Wang B."/>
            <person name="Liu B."/>
            <person name="Min J."/>
            <person name="Huang Y."/>
            <person name="Wu H."/>
            <person name="Li Z."/>
            <person name="Zhang Y."/>
            <person name="Yin Y."/>
            <person name="Song W."/>
            <person name="Jiang J."/>
            <person name="Jackson S.A."/>
            <person name="Wing R.A."/>
            <person name="Wang J."/>
            <person name="Chen M."/>
        </authorList>
    </citation>
    <scope>NUCLEOTIDE SEQUENCE [LARGE SCALE GENOMIC DNA]</scope>
    <source>
        <strain evidence="9">cv. IRGC 101232</strain>
    </source>
</reference>
<protein>
    <submittedName>
        <fullName evidence="9">Uncharacterized protein</fullName>
    </submittedName>
</protein>
<evidence type="ECO:0000313" key="9">
    <source>
        <dbReference type="EnsemblPlants" id="OB03G47190.1"/>
    </source>
</evidence>
<dbReference type="STRING" id="4533.J3LUJ3"/>